<dbReference type="Pfam" id="PF00486">
    <property type="entry name" value="Trans_reg_C"/>
    <property type="match status" value="1"/>
</dbReference>
<keyword evidence="6" id="KW-0597">Phosphoprotein</keyword>
<accession>A0A1I0X8Y5</accession>
<dbReference type="InterPro" id="IPR039420">
    <property type="entry name" value="WalR-like"/>
</dbReference>
<dbReference type="EMBL" id="FOJY01000006">
    <property type="protein sequence ID" value="SFA97485.1"/>
    <property type="molecule type" value="Genomic_DNA"/>
</dbReference>
<feature type="domain" description="Response regulatory" evidence="8">
    <location>
        <begin position="3"/>
        <end position="116"/>
    </location>
</feature>
<dbReference type="GO" id="GO:0006355">
    <property type="term" value="P:regulation of DNA-templated transcription"/>
    <property type="evidence" value="ECO:0007669"/>
    <property type="project" value="InterPro"/>
</dbReference>
<evidence type="ECO:0000313" key="11">
    <source>
        <dbReference type="Proteomes" id="UP000198838"/>
    </source>
</evidence>
<evidence type="ECO:0000256" key="1">
    <source>
        <dbReference type="ARBA" id="ARBA00018672"/>
    </source>
</evidence>
<dbReference type="PROSITE" id="PS51755">
    <property type="entry name" value="OMPR_PHOB"/>
    <property type="match status" value="1"/>
</dbReference>
<dbReference type="GO" id="GO:0000156">
    <property type="term" value="F:phosphorelay response regulator activity"/>
    <property type="evidence" value="ECO:0007669"/>
    <property type="project" value="TreeGrafter"/>
</dbReference>
<dbReference type="InterPro" id="IPR011006">
    <property type="entry name" value="CheY-like_superfamily"/>
</dbReference>
<dbReference type="RefSeq" id="WP_092871390.1">
    <property type="nucleotide sequence ID" value="NZ_FOJY01000006.1"/>
</dbReference>
<dbReference type="SUPFAM" id="SSF52172">
    <property type="entry name" value="CheY-like"/>
    <property type="match status" value="1"/>
</dbReference>
<evidence type="ECO:0000256" key="2">
    <source>
        <dbReference type="ARBA" id="ARBA00023015"/>
    </source>
</evidence>
<dbReference type="PANTHER" id="PTHR48111:SF73">
    <property type="entry name" value="ALKALINE PHOSPHATASE SYNTHESIS TRANSCRIPTIONAL REGULATORY PROTEIN PHOP"/>
    <property type="match status" value="1"/>
</dbReference>
<keyword evidence="4" id="KW-0804">Transcription</keyword>
<dbReference type="GO" id="GO:0000976">
    <property type="term" value="F:transcription cis-regulatory region binding"/>
    <property type="evidence" value="ECO:0007669"/>
    <property type="project" value="TreeGrafter"/>
</dbReference>
<evidence type="ECO:0000259" key="9">
    <source>
        <dbReference type="PROSITE" id="PS51755"/>
    </source>
</evidence>
<gene>
    <name evidence="10" type="ORF">SAMN05216249_10630</name>
</gene>
<dbReference type="GO" id="GO:0005829">
    <property type="term" value="C:cytosol"/>
    <property type="evidence" value="ECO:0007669"/>
    <property type="project" value="TreeGrafter"/>
</dbReference>
<feature type="domain" description="OmpR/PhoB-type" evidence="9">
    <location>
        <begin position="123"/>
        <end position="222"/>
    </location>
</feature>
<keyword evidence="2" id="KW-0805">Transcription regulation</keyword>
<proteinExistence type="predicted"/>
<feature type="DNA-binding region" description="OmpR/PhoB-type" evidence="7">
    <location>
        <begin position="123"/>
        <end position="222"/>
    </location>
</feature>
<evidence type="ECO:0000256" key="7">
    <source>
        <dbReference type="PROSITE-ProRule" id="PRU01091"/>
    </source>
</evidence>
<evidence type="ECO:0000313" key="10">
    <source>
        <dbReference type="EMBL" id="SFA97485.1"/>
    </source>
</evidence>
<evidence type="ECO:0000256" key="5">
    <source>
        <dbReference type="ARBA" id="ARBA00024867"/>
    </source>
</evidence>
<organism evidence="10 11">
    <name type="scientific">Acetitomaculum ruminis DSM 5522</name>
    <dbReference type="NCBI Taxonomy" id="1120918"/>
    <lineage>
        <taxon>Bacteria</taxon>
        <taxon>Bacillati</taxon>
        <taxon>Bacillota</taxon>
        <taxon>Clostridia</taxon>
        <taxon>Lachnospirales</taxon>
        <taxon>Lachnospiraceae</taxon>
        <taxon>Acetitomaculum</taxon>
    </lineage>
</organism>
<dbReference type="GO" id="GO:0032993">
    <property type="term" value="C:protein-DNA complex"/>
    <property type="evidence" value="ECO:0007669"/>
    <property type="project" value="TreeGrafter"/>
</dbReference>
<evidence type="ECO:0000259" key="8">
    <source>
        <dbReference type="PROSITE" id="PS50110"/>
    </source>
</evidence>
<sequence>MTKILLVEDDESIVSSLSEYLSMEGFAIKNVSGQKAAIEMIKKELFDIVLLDISLKDGNGFSVCSSIKAQLDIPVIFLTASGDEGSIVAGFELGADDYVPKPFRPRELVSRIKNALRKYQNTGNEVKIDNVYVDMDKARVTKKGEELNLSALEYKLLVMFIMNRGKLLSRNQILEEIWDIAGDFVNDNTLTVYIKRLREKIEDDPKHPTIIKTIRGLGYRLD</sequence>
<dbReference type="CDD" id="cd00383">
    <property type="entry name" value="trans_reg_C"/>
    <property type="match status" value="1"/>
</dbReference>
<dbReference type="Gene3D" id="6.10.250.690">
    <property type="match status" value="1"/>
</dbReference>
<dbReference type="Proteomes" id="UP000198838">
    <property type="component" value="Unassembled WGS sequence"/>
</dbReference>
<dbReference type="Pfam" id="PF00072">
    <property type="entry name" value="Response_reg"/>
    <property type="match status" value="1"/>
</dbReference>
<dbReference type="InterPro" id="IPR001789">
    <property type="entry name" value="Sig_transdc_resp-reg_receiver"/>
</dbReference>
<reference evidence="10 11" key="1">
    <citation type="submission" date="2016-10" db="EMBL/GenBank/DDBJ databases">
        <authorList>
            <person name="de Groot N.N."/>
        </authorList>
    </citation>
    <scope>NUCLEOTIDE SEQUENCE [LARGE SCALE GENOMIC DNA]</scope>
    <source>
        <strain evidence="10 11">DSM 5522</strain>
    </source>
</reference>
<dbReference type="SMART" id="SM00448">
    <property type="entry name" value="REC"/>
    <property type="match status" value="1"/>
</dbReference>
<keyword evidence="3 7" id="KW-0238">DNA-binding</keyword>
<dbReference type="Gene3D" id="1.10.10.10">
    <property type="entry name" value="Winged helix-like DNA-binding domain superfamily/Winged helix DNA-binding domain"/>
    <property type="match status" value="1"/>
</dbReference>
<dbReference type="InterPro" id="IPR001867">
    <property type="entry name" value="OmpR/PhoB-type_DNA-bd"/>
</dbReference>
<protein>
    <recommendedName>
        <fullName evidence="1">Stage 0 sporulation protein A homolog</fullName>
    </recommendedName>
</protein>
<evidence type="ECO:0000256" key="4">
    <source>
        <dbReference type="ARBA" id="ARBA00023163"/>
    </source>
</evidence>
<dbReference type="InterPro" id="IPR036388">
    <property type="entry name" value="WH-like_DNA-bd_sf"/>
</dbReference>
<comment type="function">
    <text evidence="5">May play the central regulatory role in sporulation. It may be an element of the effector pathway responsible for the activation of sporulation genes in response to nutritional stress. Spo0A may act in concert with spo0H (a sigma factor) to control the expression of some genes that are critical to the sporulation process.</text>
</comment>
<dbReference type="STRING" id="1120918.SAMN05216249_10630"/>
<name>A0A1I0X8Y5_9FIRM</name>
<feature type="modified residue" description="4-aspartylphosphate" evidence="6">
    <location>
        <position position="52"/>
    </location>
</feature>
<evidence type="ECO:0000256" key="3">
    <source>
        <dbReference type="ARBA" id="ARBA00023125"/>
    </source>
</evidence>
<dbReference type="PANTHER" id="PTHR48111">
    <property type="entry name" value="REGULATOR OF RPOS"/>
    <property type="match status" value="1"/>
</dbReference>
<dbReference type="AlphaFoldDB" id="A0A1I0X8Y5"/>
<dbReference type="PROSITE" id="PS50110">
    <property type="entry name" value="RESPONSE_REGULATORY"/>
    <property type="match status" value="1"/>
</dbReference>
<keyword evidence="11" id="KW-1185">Reference proteome</keyword>
<dbReference type="SMART" id="SM00862">
    <property type="entry name" value="Trans_reg_C"/>
    <property type="match status" value="1"/>
</dbReference>
<dbReference type="Gene3D" id="3.40.50.2300">
    <property type="match status" value="1"/>
</dbReference>
<evidence type="ECO:0000256" key="6">
    <source>
        <dbReference type="PROSITE-ProRule" id="PRU00169"/>
    </source>
</evidence>
<dbReference type="OrthoDB" id="9803564at2"/>